<evidence type="ECO:0000256" key="1">
    <source>
        <dbReference type="SAM" id="Phobius"/>
    </source>
</evidence>
<name>G0VQY9_MEGEL</name>
<gene>
    <name evidence="2" type="ORF">MELS_1620</name>
</gene>
<dbReference type="Pfam" id="PF04402">
    <property type="entry name" value="SIMPL"/>
    <property type="match status" value="1"/>
</dbReference>
<keyword evidence="3" id="KW-1185">Reference proteome</keyword>
<dbReference type="HOGENOM" id="CLU_2167971_0_0_9"/>
<dbReference type="eggNOG" id="ENOG502ZDTF">
    <property type="taxonomic scope" value="Bacteria"/>
</dbReference>
<dbReference type="InterPro" id="IPR007497">
    <property type="entry name" value="SIMPL/DUF541"/>
</dbReference>
<dbReference type="KEGG" id="med:MELS_1620"/>
<sequence>MLNVTTSFYFTVKSLIFFFLRTNIGLFPLFFTASRKIVIRMSFNMPFINMILDHVRQQNYDIAIESTYELSNEREIHDELIKQAVANSKRRAEAIAATVGKKSLASNRYL</sequence>
<dbReference type="EMBL" id="HE576794">
    <property type="protein sequence ID" value="CCC73839.1"/>
    <property type="molecule type" value="Genomic_DNA"/>
</dbReference>
<dbReference type="GeneID" id="97492964"/>
<dbReference type="Gene3D" id="3.30.110.170">
    <property type="entry name" value="Protein of unknown function (DUF541), domain 1"/>
    <property type="match status" value="1"/>
</dbReference>
<feature type="transmembrane region" description="Helical" evidence="1">
    <location>
        <begin position="12"/>
        <end position="31"/>
    </location>
</feature>
<keyword evidence="1" id="KW-1133">Transmembrane helix</keyword>
<dbReference type="AlphaFoldDB" id="G0VQY9"/>
<protein>
    <submittedName>
        <fullName evidence="2">Uncharacterized protein</fullName>
    </submittedName>
</protein>
<keyword evidence="1" id="KW-0812">Transmembrane</keyword>
<accession>G0VQY9</accession>
<reference evidence="2 3" key="1">
    <citation type="journal article" date="2011" name="J. Bacteriol.">
        <title>Genome Sequence of the Ruminal Bacterium Megasphaera elsdenii.</title>
        <authorList>
            <person name="Marx H."/>
            <person name="Graf A.B."/>
            <person name="Tatto N."/>
            <person name="Thallinger G.G."/>
            <person name="Mattanovich D."/>
            <person name="Sauer M."/>
        </authorList>
    </citation>
    <scope>NUCLEOTIDE SEQUENCE [LARGE SCALE GENOMIC DNA]</scope>
    <source>
        <strain evidence="2 3">DSM 20460</strain>
    </source>
</reference>
<dbReference type="Proteomes" id="UP000010111">
    <property type="component" value="Chromosome"/>
</dbReference>
<organism evidence="2 3">
    <name type="scientific">Megasphaera elsdenii DSM 20460</name>
    <dbReference type="NCBI Taxonomy" id="1064535"/>
    <lineage>
        <taxon>Bacteria</taxon>
        <taxon>Bacillati</taxon>
        <taxon>Bacillota</taxon>
        <taxon>Negativicutes</taxon>
        <taxon>Veillonellales</taxon>
        <taxon>Veillonellaceae</taxon>
        <taxon>Megasphaera</taxon>
    </lineage>
</organism>
<keyword evidence="1" id="KW-0472">Membrane</keyword>
<dbReference type="RefSeq" id="WP_014016566.1">
    <property type="nucleotide sequence ID" value="NC_015873.1"/>
</dbReference>
<evidence type="ECO:0000313" key="3">
    <source>
        <dbReference type="Proteomes" id="UP000010111"/>
    </source>
</evidence>
<evidence type="ECO:0000313" key="2">
    <source>
        <dbReference type="EMBL" id="CCC73839.1"/>
    </source>
</evidence>
<proteinExistence type="predicted"/>